<dbReference type="Pfam" id="PF08845">
    <property type="entry name" value="SymE_toxin"/>
    <property type="match status" value="1"/>
</dbReference>
<evidence type="ECO:0000256" key="1">
    <source>
        <dbReference type="SAM" id="MobiDB-lite"/>
    </source>
</evidence>
<dbReference type="GO" id="GO:0016788">
    <property type="term" value="F:hydrolase activity, acting on ester bonds"/>
    <property type="evidence" value="ECO:0007669"/>
    <property type="project" value="InterPro"/>
</dbReference>
<organism evidence="3 4">
    <name type="scientific">Serratia inhibens</name>
    <dbReference type="NCBI Taxonomy" id="2338073"/>
    <lineage>
        <taxon>Bacteria</taxon>
        <taxon>Pseudomonadati</taxon>
        <taxon>Pseudomonadota</taxon>
        <taxon>Gammaproteobacteria</taxon>
        <taxon>Enterobacterales</taxon>
        <taxon>Yersiniaceae</taxon>
        <taxon>Serratia</taxon>
    </lineage>
</organism>
<gene>
    <name evidence="3" type="ORF">D4100_19215</name>
</gene>
<dbReference type="GO" id="GO:0016070">
    <property type="term" value="P:RNA metabolic process"/>
    <property type="evidence" value="ECO:0007669"/>
    <property type="project" value="InterPro"/>
</dbReference>
<dbReference type="RefSeq" id="WP_119805038.1">
    <property type="nucleotide sequence ID" value="NZ_QYYG01000007.1"/>
</dbReference>
<evidence type="ECO:0000313" key="3">
    <source>
        <dbReference type="EMBL" id="RJF54104.1"/>
    </source>
</evidence>
<keyword evidence="4" id="KW-1185">Reference proteome</keyword>
<comment type="caution">
    <text evidence="3">The sequence shown here is derived from an EMBL/GenBank/DDBJ whole genome shotgun (WGS) entry which is preliminary data.</text>
</comment>
<protein>
    <submittedName>
        <fullName evidence="3">Type I toxin-antitoxin system SymE family toxin</fullName>
    </submittedName>
</protein>
<accession>A0AA93BXY2</accession>
<dbReference type="InterPro" id="IPR014944">
    <property type="entry name" value="Toxin_SymE-like"/>
</dbReference>
<evidence type="ECO:0000259" key="2">
    <source>
        <dbReference type="Pfam" id="PF08845"/>
    </source>
</evidence>
<feature type="domain" description="Toxin SymE-like" evidence="2">
    <location>
        <begin position="16"/>
        <end position="65"/>
    </location>
</feature>
<dbReference type="GO" id="GO:0003723">
    <property type="term" value="F:RNA binding"/>
    <property type="evidence" value="ECO:0007669"/>
    <property type="project" value="InterPro"/>
</dbReference>
<name>A0AA93BXY2_9GAMM</name>
<feature type="compositionally biased region" description="Polar residues" evidence="1">
    <location>
        <begin position="1"/>
        <end position="11"/>
    </location>
</feature>
<dbReference type="GO" id="GO:0005737">
    <property type="term" value="C:cytoplasm"/>
    <property type="evidence" value="ECO:0007669"/>
    <property type="project" value="InterPro"/>
</dbReference>
<sequence>MARADSTSEPATPQARKCIVGYRPNSGKPNPPPQLTLTGKWLEQFGFTTGQRIEVITEPGQLIIRIAPTTEGTAT</sequence>
<evidence type="ECO:0000313" key="4">
    <source>
        <dbReference type="Proteomes" id="UP000284338"/>
    </source>
</evidence>
<dbReference type="EMBL" id="QYYG01000007">
    <property type="protein sequence ID" value="RJF54104.1"/>
    <property type="molecule type" value="Genomic_DNA"/>
</dbReference>
<dbReference type="AlphaFoldDB" id="A0AA93BXY2"/>
<dbReference type="Proteomes" id="UP000284338">
    <property type="component" value="Unassembled WGS sequence"/>
</dbReference>
<reference evidence="3 4" key="1">
    <citation type="submission" date="2018-09" db="EMBL/GenBank/DDBJ databases">
        <title>Draft genome of a novel serratia sp. strain with antifungal activity.</title>
        <authorList>
            <person name="Dichmann S.I."/>
            <person name="Park B.P."/>
            <person name="Pathiraja D."/>
            <person name="Choi I.-G."/>
            <person name="Stougaard P."/>
            <person name="Hennessy R.C."/>
        </authorList>
    </citation>
    <scope>NUCLEOTIDE SEQUENCE [LARGE SCALE GENOMIC DNA]</scope>
    <source>
        <strain evidence="3 4">S40</strain>
    </source>
</reference>
<proteinExistence type="predicted"/>
<feature type="region of interest" description="Disordered" evidence="1">
    <location>
        <begin position="1"/>
        <end position="33"/>
    </location>
</feature>